<dbReference type="RefSeq" id="WP_118764366.1">
    <property type="nucleotide sequence ID" value="NZ_CABJCF010000001.1"/>
</dbReference>
<dbReference type="AlphaFoldDB" id="A0A412PIH0"/>
<accession>A0A412PIH0</accession>
<sequence length="373" mass="44429">MKNKTWLLIFSVVLLVCVVAISSVTVHVDPYMHYHKPLTNKFYYELDNQRSQNNGIIKHFDYDAVITGTSMTETFKTSEMNKIFGCNAIKVPFSGASFKEINDNLEVALKTHPNIKYVIRSLDRYGFLVDKNEMREDLGDYPEYLYDNNPFNDIEYLLNRDILYNRIYNMMLDARYQGKVGITSFDEYSNWMKHYKFGKDAVMNASIKEKEFDYLGIDDEKIRGTVEQNITNLADQYPNTQFYYFLPPYSAVYWKKLKEDGTLRKQIEIEEYALSLIVKHRNIHVFGWNRFDITDNLNNYKDSTHYGEWVNSWMLYQMHQDIGRLDESNYQSYLKELYDHYMNFDYNSLITQTDNEDDFESARELEKEISNNR</sequence>
<proteinExistence type="predicted"/>
<reference evidence="1 2" key="1">
    <citation type="submission" date="2018-08" db="EMBL/GenBank/DDBJ databases">
        <title>A genome reference for cultivated species of the human gut microbiota.</title>
        <authorList>
            <person name="Zou Y."/>
            <person name="Xue W."/>
            <person name="Luo G."/>
        </authorList>
    </citation>
    <scope>NUCLEOTIDE SEQUENCE [LARGE SCALE GENOMIC DNA]</scope>
    <source>
        <strain evidence="1 2">AF18-46</strain>
    </source>
</reference>
<dbReference type="Proteomes" id="UP000284731">
    <property type="component" value="Unassembled WGS sequence"/>
</dbReference>
<evidence type="ECO:0000313" key="2">
    <source>
        <dbReference type="Proteomes" id="UP000284731"/>
    </source>
</evidence>
<organism evidence="1 2">
    <name type="scientific">Solobacterium moorei</name>
    <dbReference type="NCBI Taxonomy" id="102148"/>
    <lineage>
        <taxon>Bacteria</taxon>
        <taxon>Bacillati</taxon>
        <taxon>Bacillota</taxon>
        <taxon>Erysipelotrichia</taxon>
        <taxon>Erysipelotrichales</taxon>
        <taxon>Erysipelotrichaceae</taxon>
        <taxon>Solobacterium</taxon>
    </lineage>
</organism>
<evidence type="ECO:0000313" key="1">
    <source>
        <dbReference type="EMBL" id="RGT57950.1"/>
    </source>
</evidence>
<dbReference type="EMBL" id="QRWX01000001">
    <property type="protein sequence ID" value="RGT57950.1"/>
    <property type="molecule type" value="Genomic_DNA"/>
</dbReference>
<name>A0A412PIH0_9FIRM</name>
<protein>
    <submittedName>
        <fullName evidence="1">Uncharacterized protein</fullName>
    </submittedName>
</protein>
<gene>
    <name evidence="1" type="ORF">DWX20_02555</name>
</gene>
<comment type="caution">
    <text evidence="1">The sequence shown here is derived from an EMBL/GenBank/DDBJ whole genome shotgun (WGS) entry which is preliminary data.</text>
</comment>